<evidence type="ECO:0000313" key="3">
    <source>
        <dbReference type="EMBL" id="TMQ61184.1"/>
    </source>
</evidence>
<dbReference type="EMBL" id="VBOX01000109">
    <property type="protein sequence ID" value="TMQ61184.1"/>
    <property type="molecule type" value="Genomic_DNA"/>
</dbReference>
<dbReference type="InterPro" id="IPR025965">
    <property type="entry name" value="FlgD/Vpr_Ig-like"/>
</dbReference>
<evidence type="ECO:0000256" key="1">
    <source>
        <dbReference type="SAM" id="SignalP"/>
    </source>
</evidence>
<gene>
    <name evidence="3" type="ORF">E6K77_10895</name>
</gene>
<accession>A0A538TCB4</accession>
<feature type="chain" id="PRO_5022237569" description="FlgD/Vpr Ig-like domain-containing protein" evidence="1">
    <location>
        <begin position="26"/>
        <end position="914"/>
    </location>
</feature>
<dbReference type="AlphaFoldDB" id="A0A538TCB4"/>
<reference evidence="3 4" key="1">
    <citation type="journal article" date="2019" name="Nat. Microbiol.">
        <title>Mediterranean grassland soil C-N compound turnover is dependent on rainfall and depth, and is mediated by genomically divergent microorganisms.</title>
        <authorList>
            <person name="Diamond S."/>
            <person name="Andeer P.F."/>
            <person name="Li Z."/>
            <person name="Crits-Christoph A."/>
            <person name="Burstein D."/>
            <person name="Anantharaman K."/>
            <person name="Lane K.R."/>
            <person name="Thomas B.C."/>
            <person name="Pan C."/>
            <person name="Northen T.R."/>
            <person name="Banfield J.F."/>
        </authorList>
    </citation>
    <scope>NUCLEOTIDE SEQUENCE [LARGE SCALE GENOMIC DNA]</scope>
    <source>
        <strain evidence="3">WS_7</strain>
    </source>
</reference>
<keyword evidence="1" id="KW-0732">Signal</keyword>
<dbReference type="Pfam" id="PF13860">
    <property type="entry name" value="FlgD_ig"/>
    <property type="match status" value="1"/>
</dbReference>
<organism evidence="3 4">
    <name type="scientific">Eiseniibacteriota bacterium</name>
    <dbReference type="NCBI Taxonomy" id="2212470"/>
    <lineage>
        <taxon>Bacteria</taxon>
        <taxon>Candidatus Eiseniibacteriota</taxon>
    </lineage>
</organism>
<sequence>MTLRCVTFFALFVVSLLFQPHPGRAQDEFLINDDRLPRAQFGPRSALGPTGALVIVWSDGRNGADTFIDYDIYALTIRDPLALGSTVNRRINDDVAAAIQGLPDIASSPAGTIFCVWEDSRAGNQDIFGSALDSLGFRTTPNLRINDDSGFTEQRNPRTAAVGSDRYLVVWGDQRTGQSDIYGSYRNVNGGPLGPNFLITPDPVTGGSFQGEPAVATNGSGLTLVVWLDGREGGTVFGATLDIYGQWIDAAGNLVGGNFKVNSTSAAQPQQDASPAVAADPALGFVVTWIDRRLGTSVDPGDVFAQRFGPDRSLIGPNVRVNDDPLGRNQKNVRAASGPGAAYLFWEDQRDAFGLDSNVESARVPYDSSAPSGNFRVNASTPGRQGTPSAIWDGRDAFLVAWEDTRNGITPDIYAISLLPSGLRRGLDAQLNDDAARNDQWLPRLGHGFGEYLLTWIDRRNQSNDLFGQWVGADGGREGTNVFLYHDSQTSRPVASNAAVSSSGSALVAAQVTRESDAGEIRGFFFLSRGSAPAWTFWISDSLQSSQANPVVATRAGEFAVAWIDSREAVPRIYGQRISATGARLGVNHALLSAEPLDPPFDFDLVADDFGGGFWLLYAEGVSADQRLWVEHLDAFLNPDSAPAEVGSGYPGPRQDPRIAASSEDGHLEVVWQGVNASGLGAVYQLALTPSLSPLGPVLELGDPAYSGARTQPAIVALDSRSVVTWQEKRDGNWSIWMRVLQNGVIPLTGSVRVDEDQGLADQLDPAVGMDAAGHALFVWADSRSLSSGSDILARVIELTPTSVDSLPLPLPEPSPAPPSRMRVGPGRPNPFSGVLGVPVEVPVSQAGSHVRVSVFDARGTLVTRLYDGDAPGGRLLVRWNGLDSGGRGVASGVYWFVAESGGERHAVRLVRLR</sequence>
<feature type="domain" description="FlgD/Vpr Ig-like" evidence="2">
    <location>
        <begin position="840"/>
        <end position="901"/>
    </location>
</feature>
<protein>
    <recommendedName>
        <fullName evidence="2">FlgD/Vpr Ig-like domain-containing protein</fullName>
    </recommendedName>
</protein>
<dbReference type="Proteomes" id="UP000317366">
    <property type="component" value="Unassembled WGS sequence"/>
</dbReference>
<evidence type="ECO:0000313" key="4">
    <source>
        <dbReference type="Proteomes" id="UP000317366"/>
    </source>
</evidence>
<comment type="caution">
    <text evidence="3">The sequence shown here is derived from an EMBL/GenBank/DDBJ whole genome shotgun (WGS) entry which is preliminary data.</text>
</comment>
<proteinExistence type="predicted"/>
<feature type="signal peptide" evidence="1">
    <location>
        <begin position="1"/>
        <end position="25"/>
    </location>
</feature>
<dbReference type="Gene3D" id="2.60.40.4070">
    <property type="match status" value="1"/>
</dbReference>
<evidence type="ECO:0000259" key="2">
    <source>
        <dbReference type="Pfam" id="PF13860"/>
    </source>
</evidence>
<name>A0A538TCB4_UNCEI</name>